<dbReference type="EMBL" id="KN656522">
    <property type="protein sequence ID" value="KHN23191.1"/>
    <property type="molecule type" value="Genomic_DNA"/>
</dbReference>
<feature type="region of interest" description="Disordered" evidence="1">
    <location>
        <begin position="215"/>
        <end position="253"/>
    </location>
</feature>
<reference evidence="2" key="1">
    <citation type="submission" date="2014-07" db="EMBL/GenBank/DDBJ databases">
        <title>Identification of a novel salt tolerance gene in wild soybean by whole-genome sequencing.</title>
        <authorList>
            <person name="Lam H.-M."/>
            <person name="Qi X."/>
            <person name="Li M.-W."/>
            <person name="Liu X."/>
            <person name="Xie M."/>
            <person name="Ni M."/>
            <person name="Xu X."/>
        </authorList>
    </citation>
    <scope>NUCLEOTIDE SEQUENCE [LARGE SCALE GENOMIC DNA]</scope>
    <source>
        <tissue evidence="2">Root</tissue>
    </source>
</reference>
<dbReference type="AlphaFoldDB" id="A0A0B2QP10"/>
<dbReference type="CDD" id="cd09487">
    <property type="entry name" value="SAM_superfamily"/>
    <property type="match status" value="1"/>
</dbReference>
<protein>
    <recommendedName>
        <fullName evidence="3">SAM domain-containing protein</fullName>
    </recommendedName>
</protein>
<evidence type="ECO:0000256" key="1">
    <source>
        <dbReference type="SAM" id="MobiDB-lite"/>
    </source>
</evidence>
<dbReference type="SUPFAM" id="SSF47769">
    <property type="entry name" value="SAM/Pointed domain"/>
    <property type="match status" value="1"/>
</dbReference>
<accession>A0A0B2QP10</accession>
<dbReference type="InterPro" id="IPR013761">
    <property type="entry name" value="SAM/pointed_sf"/>
</dbReference>
<evidence type="ECO:0000313" key="2">
    <source>
        <dbReference type="EMBL" id="KHN23191.1"/>
    </source>
</evidence>
<sequence>MDWFSWLSRTSLEPSLIYEYGLAFARNELQLEDAIYFNHEFLQSMGVSIAKHRLEILKLAKKEDGGVVVRSSIKFSIKKCLRKCFSKLVSREDHHEAMIMLKDMPPEPNWYQGKWRRARHNGNNEELKGENNNNNNKGVQRNRTIALSGPLDGNGRIIHEKMVNNNKVMKLSGPLDGKMNGGNHERVNVYANANRSPLMGATTPTRALDGRFMGSAKSPRLSGPLDARPTMVNSRSPRLPRPLDDRADSPMGYSPYNIKVRADAADYDDDYAMWPTLFEDLKPT</sequence>
<name>A0A0B2QP10_GLYSO</name>
<dbReference type="Proteomes" id="UP000053555">
    <property type="component" value="Unassembled WGS sequence"/>
</dbReference>
<dbReference type="PANTHER" id="PTHR33915:SF3">
    <property type="entry name" value="STERILE ALPHA MOTIF (SAM) DOMAIN PROTEIN"/>
    <property type="match status" value="1"/>
</dbReference>
<proteinExistence type="predicted"/>
<evidence type="ECO:0008006" key="3">
    <source>
        <dbReference type="Google" id="ProtNLM"/>
    </source>
</evidence>
<organism evidence="2">
    <name type="scientific">Glycine soja</name>
    <name type="common">Wild soybean</name>
    <dbReference type="NCBI Taxonomy" id="3848"/>
    <lineage>
        <taxon>Eukaryota</taxon>
        <taxon>Viridiplantae</taxon>
        <taxon>Streptophyta</taxon>
        <taxon>Embryophyta</taxon>
        <taxon>Tracheophyta</taxon>
        <taxon>Spermatophyta</taxon>
        <taxon>Magnoliopsida</taxon>
        <taxon>eudicotyledons</taxon>
        <taxon>Gunneridae</taxon>
        <taxon>Pentapetalae</taxon>
        <taxon>rosids</taxon>
        <taxon>fabids</taxon>
        <taxon>Fabales</taxon>
        <taxon>Fabaceae</taxon>
        <taxon>Papilionoideae</taxon>
        <taxon>50 kb inversion clade</taxon>
        <taxon>NPAAA clade</taxon>
        <taxon>indigoferoid/millettioid clade</taxon>
        <taxon>Phaseoleae</taxon>
        <taxon>Glycine</taxon>
        <taxon>Glycine subgen. Soja</taxon>
    </lineage>
</organism>
<gene>
    <name evidence="2" type="ORF">glysoja_044551</name>
</gene>
<dbReference type="Gene3D" id="1.10.150.50">
    <property type="entry name" value="Transcription Factor, Ets-1"/>
    <property type="match status" value="1"/>
</dbReference>
<dbReference type="PANTHER" id="PTHR33915">
    <property type="entry name" value="OSJNBA0033G05.11 PROTEIN"/>
    <property type="match status" value="1"/>
</dbReference>